<dbReference type="Gene3D" id="3.40.50.720">
    <property type="entry name" value="NAD(P)-binding Rossmann-like Domain"/>
    <property type="match status" value="1"/>
</dbReference>
<dbReference type="Pfam" id="PF02397">
    <property type="entry name" value="Bac_transf"/>
    <property type="match status" value="2"/>
</dbReference>
<dbReference type="eggNOG" id="COG2148">
    <property type="taxonomic scope" value="Bacteria"/>
</dbReference>
<dbReference type="GeneID" id="41357472"/>
<evidence type="ECO:0000259" key="9">
    <source>
        <dbReference type="Pfam" id="PF02397"/>
    </source>
</evidence>
<dbReference type="PANTHER" id="PTHR30576">
    <property type="entry name" value="COLANIC BIOSYNTHESIS UDP-GLUCOSE LIPID CARRIER TRANSFERASE"/>
    <property type="match status" value="1"/>
</dbReference>
<keyword evidence="7 8" id="KW-0472">Membrane</keyword>
<evidence type="ECO:0000256" key="4">
    <source>
        <dbReference type="ARBA" id="ARBA00022679"/>
    </source>
</evidence>
<evidence type="ECO:0000256" key="5">
    <source>
        <dbReference type="ARBA" id="ARBA00022692"/>
    </source>
</evidence>
<feature type="transmembrane region" description="Helical" evidence="8">
    <location>
        <begin position="85"/>
        <end position="100"/>
    </location>
</feature>
<keyword evidence="10" id="KW-0614">Plasmid</keyword>
<gene>
    <name evidence="10" type="ordered locus">EUBELI_20318</name>
</gene>
<dbReference type="Proteomes" id="UP000001476">
    <property type="component" value="Plasmid pEubeli2"/>
</dbReference>
<dbReference type="KEGG" id="eel:EUBELI_20318"/>
<proteinExistence type="inferred from homology"/>
<evidence type="ECO:0000256" key="3">
    <source>
        <dbReference type="ARBA" id="ARBA00022475"/>
    </source>
</evidence>
<dbReference type="Pfam" id="PF13727">
    <property type="entry name" value="CoA_binding_3"/>
    <property type="match status" value="1"/>
</dbReference>
<dbReference type="RefSeq" id="WP_012740591.1">
    <property type="nucleotide sequence ID" value="NC_012780.1"/>
</dbReference>
<organism evidence="10 11">
    <name type="scientific">Lachnospira eligens (strain ATCC 27750 / DSM 3376 / VPI C15-48 / C15-B4)</name>
    <name type="common">Eubacterium eligens</name>
    <dbReference type="NCBI Taxonomy" id="515620"/>
    <lineage>
        <taxon>Bacteria</taxon>
        <taxon>Bacillati</taxon>
        <taxon>Bacillota</taxon>
        <taxon>Clostridia</taxon>
        <taxon>Lachnospirales</taxon>
        <taxon>Lachnospiraceae</taxon>
        <taxon>Lachnospira</taxon>
    </lineage>
</organism>
<feature type="domain" description="Bacterial sugar transferase" evidence="9">
    <location>
        <begin position="499"/>
        <end position="690"/>
    </location>
</feature>
<dbReference type="HOGENOM" id="CLU_024920_3_4_9"/>
<keyword evidence="6 8" id="KW-1133">Transmembrane helix</keyword>
<feature type="transmembrane region" description="Helical" evidence="8">
    <location>
        <begin position="46"/>
        <end position="64"/>
    </location>
</feature>
<feature type="transmembrane region" description="Helical" evidence="8">
    <location>
        <begin position="12"/>
        <end position="34"/>
    </location>
</feature>
<geneLocation type="plasmid" evidence="11">
    <name>pEubeli2</name>
</geneLocation>
<dbReference type="PANTHER" id="PTHR30576:SF4">
    <property type="entry name" value="UNDECAPRENYL-PHOSPHATE GALACTOSE PHOSPHOTRANSFERASE"/>
    <property type="match status" value="1"/>
</dbReference>
<dbReference type="GO" id="GO:0016780">
    <property type="term" value="F:phosphotransferase activity, for other substituted phosphate groups"/>
    <property type="evidence" value="ECO:0007669"/>
    <property type="project" value="TreeGrafter"/>
</dbReference>
<feature type="domain" description="Bacterial sugar transferase" evidence="9">
    <location>
        <begin position="276"/>
        <end position="432"/>
    </location>
</feature>
<sequence length="695" mass="79933">MNSSKKTAMYFMYIVDVVTLIISFCMAYLVKFNWIEGENNIHRSDYIILFLLISIMYILINLIFMKNIDFISRNITKEVIETVKTIVYISVLVMVVLFFLKNSANYSRSMMLIFIVVSCPVMLMGRQVLKRILRVAYASDRYQERVVVISDSWYIEETMSGLKNDDNYKIVGIVLTDSNQIGNDYYGVDVIADKDTYIQAIEEREADSVLLSANDIDDQLSSEIISTLQSIGKNVHVRLREYELCDGYKQFKKIGSYATISYMSSKNMMFYQVIIRRTIEVIAGLIGCVLTLILIPFVGIGMLIESPGKIIISSVRIGRNGRKYLQYRFRTMKMNAQDCMNNGKNPYMVTGRILFRLHLDKLPVAYNLLCGDIGIIGPQSPSVVEYMNYIPLQKRKLTIKPGLIGEWSFRPKEYEQIAATSESYDMPYDKSMKGDIKRFVMAMGRCVVYHPKHIMKQLEIDEQIGAISEILENKVPYQYDESVYKVEKTFGRHIYLIIKRTFDIVLSAIGLIILSPVFLIIMICVIAEDGSNPFYGHIRIGKNGKKICVYKFRSMKNIDVDIEKILTPEQLLQYRTEFKIDNDPRITKVGNFIRKSSLDELPQLINILKGDISIVGPRPIVEKEIEIYGKDTAKLLSVQPGLTGYWQAYARNNATYESGERQKMEMYYVEHQSLWLDIKIIFKTFSSVLKGSGAQ</sequence>
<evidence type="ECO:0000256" key="6">
    <source>
        <dbReference type="ARBA" id="ARBA00022989"/>
    </source>
</evidence>
<comment type="similarity">
    <text evidence="2">Belongs to the bacterial sugar transferase family.</text>
</comment>
<dbReference type="InterPro" id="IPR003362">
    <property type="entry name" value="Bact_transf"/>
</dbReference>
<evidence type="ECO:0000313" key="10">
    <source>
        <dbReference type="EMBL" id="ACR73463.1"/>
    </source>
</evidence>
<accession>C4Z671</accession>
<evidence type="ECO:0000256" key="8">
    <source>
        <dbReference type="SAM" id="Phobius"/>
    </source>
</evidence>
<dbReference type="AlphaFoldDB" id="C4Z671"/>
<feature type="transmembrane region" description="Helical" evidence="8">
    <location>
        <begin position="281"/>
        <end position="304"/>
    </location>
</feature>
<dbReference type="EMBL" id="CP001106">
    <property type="protein sequence ID" value="ACR73463.1"/>
    <property type="molecule type" value="Genomic_DNA"/>
</dbReference>
<protein>
    <submittedName>
        <fullName evidence="10">Undecaprenyl-phosphate galactose phosphotransferase</fullName>
    </submittedName>
</protein>
<evidence type="ECO:0000313" key="11">
    <source>
        <dbReference type="Proteomes" id="UP000001476"/>
    </source>
</evidence>
<keyword evidence="11" id="KW-1185">Reference proteome</keyword>
<reference evidence="10 11" key="1">
    <citation type="journal article" date="2009" name="Proc. Natl. Acad. Sci. U.S.A.">
        <title>Characterizing a model human gut microbiota composed of members of its two dominant bacterial phyla.</title>
        <authorList>
            <person name="Mahowald M.A."/>
            <person name="Rey F.E."/>
            <person name="Seedorf H."/>
            <person name="Turnbaugh P.J."/>
            <person name="Fulton R.S."/>
            <person name="Wollam A."/>
            <person name="Shah N."/>
            <person name="Wang C."/>
            <person name="Magrini V."/>
            <person name="Wilson R.K."/>
            <person name="Cantarel B.L."/>
            <person name="Coutinho P.M."/>
            <person name="Henrissat B."/>
            <person name="Crock L.W."/>
            <person name="Russell A."/>
            <person name="Verberkmoes N.C."/>
            <person name="Hettich R.L."/>
            <person name="Gordon J.I."/>
        </authorList>
    </citation>
    <scope>NUCLEOTIDE SEQUENCE [LARGE SCALE GENOMIC DNA]</scope>
    <source>
        <strain evidence="11">ATCC 27750 / DSM 3376 / VPI C15-48 / C15-B4</strain>
        <plasmid evidence="10">unnamed</plasmid>
    </source>
</reference>
<evidence type="ECO:0000256" key="2">
    <source>
        <dbReference type="ARBA" id="ARBA00006464"/>
    </source>
</evidence>
<feature type="transmembrane region" description="Helical" evidence="8">
    <location>
        <begin position="504"/>
        <end position="527"/>
    </location>
</feature>
<feature type="transmembrane region" description="Helical" evidence="8">
    <location>
        <begin position="106"/>
        <end position="124"/>
    </location>
</feature>
<evidence type="ECO:0000256" key="7">
    <source>
        <dbReference type="ARBA" id="ARBA00023136"/>
    </source>
</evidence>
<name>C4Z671_LACE2</name>
<comment type="subcellular location">
    <subcellularLocation>
        <location evidence="1">Cell membrane</location>
    </subcellularLocation>
</comment>
<evidence type="ECO:0000256" key="1">
    <source>
        <dbReference type="ARBA" id="ARBA00004236"/>
    </source>
</evidence>
<keyword evidence="3" id="KW-1003">Cell membrane</keyword>
<keyword evidence="4 10" id="KW-0808">Transferase</keyword>
<keyword evidence="5 8" id="KW-0812">Transmembrane</keyword>